<dbReference type="PANTHER" id="PTHR42711:SF5">
    <property type="entry name" value="ABC TRANSPORTER ATP-BINDING PROTEIN NATA"/>
    <property type="match status" value="1"/>
</dbReference>
<accession>A0ABS1J7C2</accession>
<dbReference type="InterPro" id="IPR027417">
    <property type="entry name" value="P-loop_NTPase"/>
</dbReference>
<keyword evidence="3" id="KW-0547">Nucleotide-binding</keyword>
<dbReference type="GO" id="GO:0005524">
    <property type="term" value="F:ATP binding"/>
    <property type="evidence" value="ECO:0007669"/>
    <property type="project" value="UniProtKB-KW"/>
</dbReference>
<dbReference type="PANTHER" id="PTHR42711">
    <property type="entry name" value="ABC TRANSPORTER ATP-BINDING PROTEIN"/>
    <property type="match status" value="1"/>
</dbReference>
<evidence type="ECO:0000256" key="4">
    <source>
        <dbReference type="ARBA" id="ARBA00022840"/>
    </source>
</evidence>
<dbReference type="InterPro" id="IPR003593">
    <property type="entry name" value="AAA+_ATPase"/>
</dbReference>
<comment type="caution">
    <text evidence="6">The sequence shown here is derived from an EMBL/GenBank/DDBJ whole genome shotgun (WGS) entry which is preliminary data.</text>
</comment>
<reference evidence="6 7" key="1">
    <citation type="submission" date="2021-01" db="EMBL/GenBank/DDBJ databases">
        <title>Tumebacillus sp. strain ITR2 16S ribosomal RNA gene Genome sequencing and assembly.</title>
        <authorList>
            <person name="Kang M."/>
        </authorList>
    </citation>
    <scope>NUCLEOTIDE SEQUENCE [LARGE SCALE GENOMIC DNA]</scope>
    <source>
        <strain evidence="6 7">ITR2</strain>
    </source>
</reference>
<evidence type="ECO:0000256" key="2">
    <source>
        <dbReference type="ARBA" id="ARBA00022448"/>
    </source>
</evidence>
<gene>
    <name evidence="6" type="ORF">JJB07_05915</name>
</gene>
<dbReference type="SUPFAM" id="SSF52540">
    <property type="entry name" value="P-loop containing nucleoside triphosphate hydrolases"/>
    <property type="match status" value="1"/>
</dbReference>
<dbReference type="EMBL" id="JAEQNB010000001">
    <property type="protein sequence ID" value="MBL0386187.1"/>
    <property type="molecule type" value="Genomic_DNA"/>
</dbReference>
<dbReference type="Pfam" id="PF00005">
    <property type="entry name" value="ABC_tran"/>
    <property type="match status" value="1"/>
</dbReference>
<organism evidence="6 7">
    <name type="scientific">Tumebacillus amylolyticus</name>
    <dbReference type="NCBI Taxonomy" id="2801339"/>
    <lineage>
        <taxon>Bacteria</taxon>
        <taxon>Bacillati</taxon>
        <taxon>Bacillota</taxon>
        <taxon>Bacilli</taxon>
        <taxon>Bacillales</taxon>
        <taxon>Alicyclobacillaceae</taxon>
        <taxon>Tumebacillus</taxon>
    </lineage>
</organism>
<evidence type="ECO:0000256" key="3">
    <source>
        <dbReference type="ARBA" id="ARBA00022741"/>
    </source>
</evidence>
<feature type="domain" description="ABC transporter" evidence="5">
    <location>
        <begin position="4"/>
        <end position="208"/>
    </location>
</feature>
<dbReference type="PROSITE" id="PS50893">
    <property type="entry name" value="ABC_TRANSPORTER_2"/>
    <property type="match status" value="1"/>
</dbReference>
<keyword evidence="4 6" id="KW-0067">ATP-binding</keyword>
<dbReference type="SMART" id="SM00382">
    <property type="entry name" value="AAA"/>
    <property type="match status" value="1"/>
</dbReference>
<dbReference type="Gene3D" id="3.40.50.300">
    <property type="entry name" value="P-loop containing nucleotide triphosphate hydrolases"/>
    <property type="match status" value="1"/>
</dbReference>
<dbReference type="InterPro" id="IPR003439">
    <property type="entry name" value="ABC_transporter-like_ATP-bd"/>
</dbReference>
<dbReference type="InterPro" id="IPR050763">
    <property type="entry name" value="ABC_transporter_ATP-binding"/>
</dbReference>
<dbReference type="RefSeq" id="WP_201632141.1">
    <property type="nucleotide sequence ID" value="NZ_JAEQNB010000001.1"/>
</dbReference>
<proteinExistence type="inferred from homology"/>
<evidence type="ECO:0000259" key="5">
    <source>
        <dbReference type="PROSITE" id="PS50893"/>
    </source>
</evidence>
<evidence type="ECO:0000313" key="7">
    <source>
        <dbReference type="Proteomes" id="UP000602284"/>
    </source>
</evidence>
<sequence>MATVHFDKVELHDRHKLLYKNLSFTLESGQMCAVYGPSRTGKSSLLLLASGHLKPDSGRVLVDGQPPVQKRAGVGPIHDLSPMFDTLTVAEALLFQARLYGVRQAKERVKELVNKYGLQEVCKYRIKDVGHIEQFRVGLVSALVHRPTIVLIDEPERGLTNEEWELAYRDMRALADEGHAVILTTVLSQVADSCDLIVSLPDGEVTTR</sequence>
<protein>
    <submittedName>
        <fullName evidence="6">ATP-binding cassette domain-containing protein</fullName>
    </submittedName>
</protein>
<keyword evidence="2" id="KW-0813">Transport</keyword>
<name>A0ABS1J7C2_9BACL</name>
<dbReference type="Proteomes" id="UP000602284">
    <property type="component" value="Unassembled WGS sequence"/>
</dbReference>
<evidence type="ECO:0000313" key="6">
    <source>
        <dbReference type="EMBL" id="MBL0386187.1"/>
    </source>
</evidence>
<evidence type="ECO:0000256" key="1">
    <source>
        <dbReference type="ARBA" id="ARBA00005417"/>
    </source>
</evidence>
<comment type="similarity">
    <text evidence="1">Belongs to the ABC transporter superfamily.</text>
</comment>
<keyword evidence="7" id="KW-1185">Reference proteome</keyword>